<keyword evidence="9" id="KW-1185">Reference proteome</keyword>
<dbReference type="Pfam" id="PF00625">
    <property type="entry name" value="Guanylate_kin"/>
    <property type="match status" value="1"/>
</dbReference>
<feature type="domain" description="Guanylate kinase-like" evidence="5">
    <location>
        <begin position="694"/>
        <end position="908"/>
    </location>
</feature>
<evidence type="ECO:0000313" key="8">
    <source>
        <dbReference type="EMBL" id="GAA48612.1"/>
    </source>
</evidence>
<evidence type="ECO:0000259" key="5">
    <source>
        <dbReference type="PROSITE" id="PS50052"/>
    </source>
</evidence>
<dbReference type="Gene3D" id="3.40.50.300">
    <property type="entry name" value="P-loop containing nucleotide triphosphate hydrolases"/>
    <property type="match status" value="1"/>
</dbReference>
<dbReference type="InterPro" id="IPR027417">
    <property type="entry name" value="P-loop_NTPase"/>
</dbReference>
<feature type="domain" description="SH3" evidence="4">
    <location>
        <begin position="565"/>
        <end position="634"/>
    </location>
</feature>
<accession>G7Y6M7</accession>
<evidence type="ECO:0000256" key="3">
    <source>
        <dbReference type="PROSITE-ProRule" id="PRU00192"/>
    </source>
</evidence>
<dbReference type="InterPro" id="IPR008145">
    <property type="entry name" value="GK/Ca_channel_bsu"/>
</dbReference>
<dbReference type="InterPro" id="IPR008144">
    <property type="entry name" value="Guanylate_kin-like_dom"/>
</dbReference>
<evidence type="ECO:0000259" key="4">
    <source>
        <dbReference type="PROSITE" id="PS50002"/>
    </source>
</evidence>
<dbReference type="Gene3D" id="2.30.42.10">
    <property type="match status" value="1"/>
</dbReference>
<name>G7Y6M7_CLOSI</name>
<comment type="similarity">
    <text evidence="1">Belongs to the MAGUK family.</text>
</comment>
<reference key="2">
    <citation type="submission" date="2011-10" db="EMBL/GenBank/DDBJ databases">
        <title>The genome and transcriptome sequence of Clonorchis sinensis provide insights into the carcinogenic liver fluke.</title>
        <authorList>
            <person name="Wang X."/>
            <person name="Huang Y."/>
            <person name="Chen W."/>
            <person name="Liu H."/>
            <person name="Guo L."/>
            <person name="Chen Y."/>
            <person name="Luo F."/>
            <person name="Zhou W."/>
            <person name="Sun J."/>
            <person name="Mao Q."/>
            <person name="Liang P."/>
            <person name="Zhou C."/>
            <person name="Tian Y."/>
            <person name="Men J."/>
            <person name="Lv X."/>
            <person name="Huang L."/>
            <person name="Zhou J."/>
            <person name="Hu Y."/>
            <person name="Li R."/>
            <person name="Zhang F."/>
            <person name="Lei H."/>
            <person name="Li X."/>
            <person name="Hu X."/>
            <person name="Liang C."/>
            <person name="Xu J."/>
            <person name="Wu Z."/>
            <person name="Yu X."/>
        </authorList>
    </citation>
    <scope>NUCLEOTIDE SEQUENCE</scope>
    <source>
        <strain>Henan</strain>
    </source>
</reference>
<dbReference type="InterPro" id="IPR001452">
    <property type="entry name" value="SH3_domain"/>
</dbReference>
<feature type="domain" description="PDZ" evidence="6">
    <location>
        <begin position="472"/>
        <end position="559"/>
    </location>
</feature>
<dbReference type="InterPro" id="IPR004172">
    <property type="entry name" value="L27_dom"/>
</dbReference>
<dbReference type="Proteomes" id="UP000008909">
    <property type="component" value="Unassembled WGS sequence"/>
</dbReference>
<sequence>MSWYLGENCLIWHQWVGLAEVERSGCTTGGIGHGPEKSTRATSGVPWEVVAHITIPDCACTAHLRVMYNRDKGRIVDRCAAQLAAARMSAFVAFEKALQGYMKNNYVAFVLAVGNRKSNAPLRYECVYYKCRRHPVKLRKFEGSDNAEGASAFANDKRYTKHGPSGGGYISPIYFASWKQIVLFRRSPDAENVDKTQGQTFFGKASYSNQHLAGSYKFRIFLITDDVGAFKKVRKNAKKTFADPETSELHSIISTKGFKEIVQLNIQIQIAEHIKIGGLCMLHATLTSGTLMVSVKRNVLTPLEEIFDLLSVSQPEVPGECENLVALLQDTLEVLYNGPLSVDHNDIESNELVRLLSTSHFRSFAEAYTEVATKHFHMPELPESAFYAISGTYGTLASLAASRGSIVPQNIVGDGELALHGQSASVINAYNEPKLTGTGSMPAYLDGRINEATLTGGGVGPALPPVEGTMKIVSFEKNLGEDLGITVVQQQYMSAHYGLVKELVIKRILTASRIEQQGLLHEGDVIREANGVPVDTPQMLQRVLRNAVGTVTFKIIPGYQSTPTTTQLFLRTYFSYNPKNDNLIPCKEAGLPFSAGDVLQVLKQEDPYWWQARHYGHHQRAGLIPSIVLQERRRAFVQSAPSPEEVTYKMVACGLARRRRKQVVVPFRARDADEYETKDITLYEEVALISGFQRPVICLIGADGVGRRSLLEMLIRSNRERYGTAVLHTTKERDPDEDDETEFVVDSHANMEKAHYENKFLEFGEFEGHYYGTKLDSIREVINSGRTCLLACSIQAVPRIRNSEFMPYVVLLAAPSVSCMKAMYEYGMSMGFTHKWKRETRQGASTMILRGKCKNWSIEGDSEKDCTAESNKIMRMCVPHNMKGKTAQSIEESIQSNGKEFNRMHVRK</sequence>
<dbReference type="InterPro" id="IPR050716">
    <property type="entry name" value="MAGUK"/>
</dbReference>
<evidence type="ECO:0000259" key="7">
    <source>
        <dbReference type="PROSITE" id="PS51022"/>
    </source>
</evidence>
<keyword evidence="2 3" id="KW-0728">SH3 domain</keyword>
<dbReference type="Pfam" id="PF00595">
    <property type="entry name" value="PDZ"/>
    <property type="match status" value="1"/>
</dbReference>
<protein>
    <submittedName>
        <fullName evidence="8">MAGUK p55 subfamily member 6</fullName>
    </submittedName>
</protein>
<dbReference type="InterPro" id="IPR036034">
    <property type="entry name" value="PDZ_sf"/>
</dbReference>
<dbReference type="EMBL" id="DF142899">
    <property type="protein sequence ID" value="GAA48612.1"/>
    <property type="molecule type" value="Genomic_DNA"/>
</dbReference>
<dbReference type="CDD" id="cd11862">
    <property type="entry name" value="SH3_MPP"/>
    <property type="match status" value="1"/>
</dbReference>
<organism evidence="8 9">
    <name type="scientific">Clonorchis sinensis</name>
    <name type="common">Chinese liver fluke</name>
    <dbReference type="NCBI Taxonomy" id="79923"/>
    <lineage>
        <taxon>Eukaryota</taxon>
        <taxon>Metazoa</taxon>
        <taxon>Spiralia</taxon>
        <taxon>Lophotrochozoa</taxon>
        <taxon>Platyhelminthes</taxon>
        <taxon>Trematoda</taxon>
        <taxon>Digenea</taxon>
        <taxon>Opisthorchiida</taxon>
        <taxon>Opisthorchiata</taxon>
        <taxon>Opisthorchiidae</taxon>
        <taxon>Clonorchis</taxon>
    </lineage>
</organism>
<dbReference type="PANTHER" id="PTHR23122">
    <property type="entry name" value="MEMBRANE-ASSOCIATED GUANYLATE KINASE MAGUK"/>
    <property type="match status" value="1"/>
</dbReference>
<dbReference type="SMART" id="SM00072">
    <property type="entry name" value="GuKc"/>
    <property type="match status" value="1"/>
</dbReference>
<dbReference type="SUPFAM" id="SSF52540">
    <property type="entry name" value="P-loop containing nucleoside triphosphate hydrolases"/>
    <property type="match status" value="1"/>
</dbReference>
<evidence type="ECO:0000259" key="6">
    <source>
        <dbReference type="PROSITE" id="PS50106"/>
    </source>
</evidence>
<dbReference type="PROSITE" id="PS51022">
    <property type="entry name" value="L27"/>
    <property type="match status" value="1"/>
</dbReference>
<dbReference type="InterPro" id="IPR001478">
    <property type="entry name" value="PDZ"/>
</dbReference>
<evidence type="ECO:0000256" key="2">
    <source>
        <dbReference type="ARBA" id="ARBA00022443"/>
    </source>
</evidence>
<dbReference type="Gene3D" id="2.30.30.40">
    <property type="entry name" value="SH3 Domains"/>
    <property type="match status" value="1"/>
</dbReference>
<dbReference type="AlphaFoldDB" id="G7Y6M7"/>
<dbReference type="PROSITE" id="PS50052">
    <property type="entry name" value="GUANYLATE_KINASE_2"/>
    <property type="match status" value="1"/>
</dbReference>
<dbReference type="PROSITE" id="PS50002">
    <property type="entry name" value="SH3"/>
    <property type="match status" value="1"/>
</dbReference>
<evidence type="ECO:0000256" key="1">
    <source>
        <dbReference type="ARBA" id="ARBA00007014"/>
    </source>
</evidence>
<dbReference type="SUPFAM" id="SSF50044">
    <property type="entry name" value="SH3-domain"/>
    <property type="match status" value="1"/>
</dbReference>
<evidence type="ECO:0000313" key="9">
    <source>
        <dbReference type="Proteomes" id="UP000008909"/>
    </source>
</evidence>
<gene>
    <name evidence="8" type="ORF">CLF_101819</name>
</gene>
<dbReference type="PROSITE" id="PS50106">
    <property type="entry name" value="PDZ"/>
    <property type="match status" value="1"/>
</dbReference>
<dbReference type="SUPFAM" id="SSF50156">
    <property type="entry name" value="PDZ domain-like"/>
    <property type="match status" value="1"/>
</dbReference>
<dbReference type="SMART" id="SM00228">
    <property type="entry name" value="PDZ"/>
    <property type="match status" value="1"/>
</dbReference>
<dbReference type="Pfam" id="PF07653">
    <property type="entry name" value="SH3_2"/>
    <property type="match status" value="1"/>
</dbReference>
<feature type="domain" description="L27" evidence="7">
    <location>
        <begin position="324"/>
        <end position="379"/>
    </location>
</feature>
<dbReference type="InterPro" id="IPR036028">
    <property type="entry name" value="SH3-like_dom_sf"/>
</dbReference>
<proteinExistence type="inferred from homology"/>
<dbReference type="SMART" id="SM00326">
    <property type="entry name" value="SH3"/>
    <property type="match status" value="1"/>
</dbReference>
<reference evidence="8" key="1">
    <citation type="journal article" date="2011" name="Genome Biol.">
        <title>The draft genome of the carcinogenic human liver fluke Clonorchis sinensis.</title>
        <authorList>
            <person name="Wang X."/>
            <person name="Chen W."/>
            <person name="Huang Y."/>
            <person name="Sun J."/>
            <person name="Men J."/>
            <person name="Liu H."/>
            <person name="Luo F."/>
            <person name="Guo L."/>
            <person name="Lv X."/>
            <person name="Deng C."/>
            <person name="Zhou C."/>
            <person name="Fan Y."/>
            <person name="Li X."/>
            <person name="Huang L."/>
            <person name="Hu Y."/>
            <person name="Liang C."/>
            <person name="Hu X."/>
            <person name="Xu J."/>
            <person name="Yu X."/>
        </authorList>
    </citation>
    <scope>NUCLEOTIDE SEQUENCE [LARGE SCALE GENOMIC DNA]</scope>
    <source>
        <strain evidence="8">Henan</strain>
    </source>
</reference>